<feature type="transmembrane region" description="Helical" evidence="1">
    <location>
        <begin position="30"/>
        <end position="54"/>
    </location>
</feature>
<keyword evidence="3" id="KW-1185">Reference proteome</keyword>
<evidence type="ECO:0000313" key="2">
    <source>
        <dbReference type="EMBL" id="MBP0447156.1"/>
    </source>
</evidence>
<dbReference type="EMBL" id="JAGIZB010000026">
    <property type="protein sequence ID" value="MBP0447156.1"/>
    <property type="molecule type" value="Genomic_DNA"/>
</dbReference>
<organism evidence="2 3">
    <name type="scientific">Pararoseomonas baculiformis</name>
    <dbReference type="NCBI Taxonomy" id="2820812"/>
    <lineage>
        <taxon>Bacteria</taxon>
        <taxon>Pseudomonadati</taxon>
        <taxon>Pseudomonadota</taxon>
        <taxon>Alphaproteobacteria</taxon>
        <taxon>Acetobacterales</taxon>
        <taxon>Acetobacteraceae</taxon>
        <taxon>Pararoseomonas</taxon>
    </lineage>
</organism>
<gene>
    <name evidence="2" type="ORF">J8J14_20470</name>
</gene>
<accession>A0ABS4AJE8</accession>
<keyword evidence="1" id="KW-1133">Transmembrane helix</keyword>
<comment type="caution">
    <text evidence="2">The sequence shown here is derived from an EMBL/GenBank/DDBJ whole genome shotgun (WGS) entry which is preliminary data.</text>
</comment>
<reference evidence="2 3" key="1">
    <citation type="submission" date="2021-03" db="EMBL/GenBank/DDBJ databases">
        <authorList>
            <person name="So Y."/>
        </authorList>
    </citation>
    <scope>NUCLEOTIDE SEQUENCE [LARGE SCALE GENOMIC DNA]</scope>
    <source>
        <strain evidence="2 3">SSH11</strain>
    </source>
</reference>
<dbReference type="Proteomes" id="UP000681594">
    <property type="component" value="Unassembled WGS sequence"/>
</dbReference>
<keyword evidence="1" id="KW-0472">Membrane</keyword>
<evidence type="ECO:0008006" key="4">
    <source>
        <dbReference type="Google" id="ProtNLM"/>
    </source>
</evidence>
<name>A0ABS4AJE8_9PROT</name>
<protein>
    <recommendedName>
        <fullName evidence="4">ABC transporter permease</fullName>
    </recommendedName>
</protein>
<feature type="non-terminal residue" evidence="2">
    <location>
        <position position="80"/>
    </location>
</feature>
<evidence type="ECO:0000256" key="1">
    <source>
        <dbReference type="SAM" id="Phobius"/>
    </source>
</evidence>
<keyword evidence="1" id="KW-0812">Transmembrane</keyword>
<sequence length="80" mass="8346">MPWSFALPSLDDVALRPGATEPHPRAPRGITLVVTALAALAALLMAAALPVTYFSASHYRILGGLEASARLHAAEVVELA</sequence>
<proteinExistence type="predicted"/>
<dbReference type="RefSeq" id="WP_209381423.1">
    <property type="nucleotide sequence ID" value="NZ_JAGIZB010000026.1"/>
</dbReference>
<evidence type="ECO:0000313" key="3">
    <source>
        <dbReference type="Proteomes" id="UP000681594"/>
    </source>
</evidence>